<keyword evidence="2 4" id="KW-0378">Hydrolase</keyword>
<feature type="chain" id="PRO_5042844578" description="Fibronectin type-III domain-containing protein" evidence="5">
    <location>
        <begin position="28"/>
        <end position="2625"/>
    </location>
</feature>
<dbReference type="PROSITE" id="PS00138">
    <property type="entry name" value="SUBTILASE_SER"/>
    <property type="match status" value="1"/>
</dbReference>
<gene>
    <name evidence="7" type="ORF">PEDI_34420</name>
</gene>
<dbReference type="RefSeq" id="WP_338238118.1">
    <property type="nucleotide sequence ID" value="NZ_BQKE01000002.1"/>
</dbReference>
<dbReference type="InterPro" id="IPR026444">
    <property type="entry name" value="Secre_tail"/>
</dbReference>
<proteinExistence type="inferred from homology"/>
<dbReference type="NCBIfam" id="TIGR04183">
    <property type="entry name" value="Por_Secre_tail"/>
    <property type="match status" value="1"/>
</dbReference>
<accession>A0AAN5AKI1</accession>
<dbReference type="PROSITE" id="PS50853">
    <property type="entry name" value="FN3"/>
    <property type="match status" value="1"/>
</dbReference>
<dbReference type="Gene3D" id="3.40.50.200">
    <property type="entry name" value="Peptidase S8/S53 domain"/>
    <property type="match status" value="1"/>
</dbReference>
<reference evidence="7 8" key="1">
    <citation type="submission" date="2021-12" db="EMBL/GenBank/DDBJ databases">
        <title>Genome sequencing of bacteria with rrn-lacking chromosome and rrn-plasmid.</title>
        <authorList>
            <person name="Anda M."/>
            <person name="Iwasaki W."/>
        </authorList>
    </citation>
    <scope>NUCLEOTIDE SEQUENCE [LARGE SCALE GENOMIC DNA]</scope>
    <source>
        <strain evidence="7 8">NBRC 15940</strain>
    </source>
</reference>
<dbReference type="PROSITE" id="PS00137">
    <property type="entry name" value="SUBTILASE_HIS"/>
    <property type="match status" value="1"/>
</dbReference>
<name>A0AAN5AKI1_9BACT</name>
<dbReference type="InterPro" id="IPR003961">
    <property type="entry name" value="FN3_dom"/>
</dbReference>
<dbReference type="Pfam" id="PF00082">
    <property type="entry name" value="Peptidase_S8"/>
    <property type="match status" value="1"/>
</dbReference>
<evidence type="ECO:0000259" key="6">
    <source>
        <dbReference type="PROSITE" id="PS50853"/>
    </source>
</evidence>
<evidence type="ECO:0000256" key="1">
    <source>
        <dbReference type="ARBA" id="ARBA00022670"/>
    </source>
</evidence>
<dbReference type="PROSITE" id="PS51892">
    <property type="entry name" value="SUBTILASE"/>
    <property type="match status" value="1"/>
</dbReference>
<dbReference type="SUPFAM" id="SSF52743">
    <property type="entry name" value="Subtilisin-like"/>
    <property type="match status" value="1"/>
</dbReference>
<dbReference type="GO" id="GO:0004252">
    <property type="term" value="F:serine-type endopeptidase activity"/>
    <property type="evidence" value="ECO:0007669"/>
    <property type="project" value="UniProtKB-UniRule"/>
</dbReference>
<keyword evidence="8" id="KW-1185">Reference proteome</keyword>
<comment type="similarity">
    <text evidence="4">Belongs to the peptidase S8 family.</text>
</comment>
<feature type="domain" description="Fibronectin type-III" evidence="6">
    <location>
        <begin position="527"/>
        <end position="632"/>
    </location>
</feature>
<protein>
    <recommendedName>
        <fullName evidence="6">Fibronectin type-III domain-containing protein</fullName>
    </recommendedName>
</protein>
<dbReference type="Proteomes" id="UP001310022">
    <property type="component" value="Unassembled WGS sequence"/>
</dbReference>
<evidence type="ECO:0000256" key="2">
    <source>
        <dbReference type="ARBA" id="ARBA00022801"/>
    </source>
</evidence>
<dbReference type="InterPro" id="IPR036852">
    <property type="entry name" value="Peptidase_S8/S53_dom_sf"/>
</dbReference>
<dbReference type="InterPro" id="IPR022398">
    <property type="entry name" value="Peptidase_S8_His-AS"/>
</dbReference>
<evidence type="ECO:0000313" key="8">
    <source>
        <dbReference type="Proteomes" id="UP001310022"/>
    </source>
</evidence>
<dbReference type="Pfam" id="PF00041">
    <property type="entry name" value="fn3"/>
    <property type="match status" value="1"/>
</dbReference>
<keyword evidence="5" id="KW-0732">Signal</keyword>
<dbReference type="PRINTS" id="PR00723">
    <property type="entry name" value="SUBTILISIN"/>
</dbReference>
<dbReference type="InterPro" id="IPR013783">
    <property type="entry name" value="Ig-like_fold"/>
</dbReference>
<keyword evidence="3 4" id="KW-0720">Serine protease</keyword>
<dbReference type="InterPro" id="IPR000209">
    <property type="entry name" value="Peptidase_S8/S53_dom"/>
</dbReference>
<dbReference type="GO" id="GO:0016485">
    <property type="term" value="P:protein processing"/>
    <property type="evidence" value="ECO:0007669"/>
    <property type="project" value="TreeGrafter"/>
</dbReference>
<dbReference type="Pfam" id="PF16361">
    <property type="entry name" value="Peptidase_S8_N"/>
    <property type="match status" value="1"/>
</dbReference>
<feature type="active site" description="Charge relay system" evidence="4">
    <location>
        <position position="271"/>
    </location>
</feature>
<dbReference type="PANTHER" id="PTHR42884:SF14">
    <property type="entry name" value="NEUROENDOCRINE CONVERTASE 1"/>
    <property type="match status" value="1"/>
</dbReference>
<dbReference type="SUPFAM" id="SSF49265">
    <property type="entry name" value="Fibronectin type III"/>
    <property type="match status" value="1"/>
</dbReference>
<dbReference type="CDD" id="cd00063">
    <property type="entry name" value="FN3"/>
    <property type="match status" value="1"/>
</dbReference>
<sequence>MKSFFTFFRILLCSILMLYLSPLRAKAQYTPESVVPGKIRVKFKPEMQATLQALPLTNAQRTAGVQQMGIQSVDKALSNANAKNMKRVFPPAGKFEKKHEKYGLHLWYEIDFDPRVSVDAEMTYFQDLNEFEIVKPILKKVLSPSEPVILSKEQMEEVTQKAQQNGNMPFNDPLLPMQWHYNNTGQYGATPGEDVNLFKGWEITAGKGDIIVAVVDGGIDVRHEDLRANMWVNEAELNGTPGEDSDGNGYIDDVYGYNYVWDQGEITPHYHGTHVAGTVAAVNNNGVGVAGVAGGTGNGDGVKMMSIQIFDEVDGQKFAAYAGPGIVYSADMGATISQNSWGYQVPDVVEPEELAAIDYFIAEAGLDENGNQVGPMVGGIVIFASGNNDSDAQYYPGCYPGVFAVSSLEAYGNRSYFSNYGDYVDISAPGGDMRYDAYHGVLSTMPGNAYGHLQGTSMACPHVSGAVALYLSEYGGPGMTPDMVKDRFVNSAAPMPGLDPAYAGQMGQGQLDVYQSLRVVADSPVNPVVDLTVVDNSQTSLTMEWTIPTVEGKYPPNSYTLHIWDAPFVDSDLDQIHQMTIKVAGNPGEKGVYTMNRLSPETAYWMAIQAMDPLGNKSDLSEIITASTTPLPVLELDKNLIQFFVDVSNTSAVSTNLVLSNTTEGSTPWIANLYEYRHDEEAGSPAPSMSPLVIIPQDTLAAKNVSRGQALQLVTLANAQKESNEITPLDSGVPGAERQKNGPIGRFEDALWQDNNGSAGDAYLPGLNGFHIASKFTVPMGQDDFLLTHAGIFAAFLHENEYPMEIQVRTAGIGPGTGEILYSGQYEYAGIGMMEEIFVPLETAIPFEAGEQFYITYRFDPRSNPLVQVDLMWGPDRFTQYIGSIDPDYGEEVNIPIESYFEAVTMKIRAYDLGKGRTFLASLSPNKGELNRISEQEIKLDMNVAKLRNGKHTGELVIQNAGKTVKSEVELNIIGQPEEMKLAKDWLDYGNVFLERRDTLQLALINNGLSDVTIQSVSSDNEVFYPVFDAPFSIAPGKQVRLAVVCQPMEVGEYNGNITINSDDLQLNALVSALGIEGSALSYTTNGTEMTVGHGETTTFEVSLTNTGAYPLSFELPQLTEDHLGEVKAETYTYKSNYDPQGPETGVWEDISANGQAIGQDIMSQSVNALGIDLPFEFPFYGEYYSQIYVGLYGFIMFERPSKPENYPYELPYQYGPKGILAGLWMSTKLGDDSEIYYQAFEDYVIVQYDHVYKNSFLETEDAYTMQMVLYKNGEVEYRYKEIIGELSKYACIGFANQQRNKGATMVYKDPKVKAGDAYRISPPSVKMFAATTAQSGTVGLDQSTTISVTVDPMLEPLTDGLHFGYLRVLTNAVGNEEVIIPVEVDFNGLAIAEISTDALTFKTTMFGREHTEVIALKNTGSKDYFVTDIEVDAESFSSNAQLPLRVKAGEEELVEITYAPVAVEDISAQMSLHTDAPEGVFTLNLTAASYAAPEIAGGEEVIRTLAPFATEDISVSFQNAAEGDEAPLDYRIMPTSSTSFLQTDLVPEYRLREYNFGYTSSDNEFTDEVSYDWVDISETGKRLALLPSSYYQTEELPFSFYFFGKEYDRIFIMPSGFISLTTEISLTPSMNYPDPYAGTPYVISAVGQFYITLPAIENDYAGIYFEAFEDYAVIQFEQVPYLDGFRPWENTLLTFEIILHKDGKIKMQYKDMGRYSNVYDVAIAAHRDNYGLLHSTRSNHSGEVDLLKHGGKEVAVEFYPPIHGTLENGEEIQIPYHLNAADKAKRSYSEYLTVYTNDPKAERKTIKVTMEVDGEAQLALPETIDFGPLAIDQRETPEEAIIAFNLKNEGNDAIKILGWFYEREEGVVLESPYFTINRLKGSWPRQDEEGMFSYAQYLNAYDSIPMEAVITPAELGTYVDSLTFVVELNGEMIWSKVHFEATVIGAPVLVKDEEQTTFSLLATESAQTNVQVSNEGDGALRYHTAVTYFRQDQPLPPSQMAISQAIKQPLFSNVQAQSVEKGIHSFSGSEAFVDSLYLNLPTATSRKEIFLNVPYNRLINKMVNDKEEAFLMSHFGFNFRNAPAAQGVIQLEILVGSDDPNTAQVLHTQRFNATASEDTYWGQWEMLELNTPVTINAGETFFVALSAPEEIYGAYGLWDVPEYDSEYPNSIYWIDPDTGLWTPATARYEGAFLKCAAYATSTLQWLDLIAAEGEVEVGNTTTVTVSMDASKAGAKDNYAMVTYMTNEPSEEMAQTTFHLYKNTAPKFNSGLSVVKMKENEERAVTLEIFEPDQDEMNCSLVKGLEGSTVEITDTNTLSLNIRTDFESVGTHEYEIQLADAHGQSSTFGFTLEVENVNRAPIPTTEETFYLVENQNHQLFQITDFFTDPDGQKMQLVDVQLEGTSAMVQVLDEGINFVSVNVGEGVLHMTVTDGEDKSSVSRKLVVQANEAPVLVQALPNVVLYEAEEMSLDLMEYFMDPEDQKLTFTVEIEADWMEIVIDEVGMMEVSALKEGKGIAMVYATDPYGLKVGAPFQVEVVSEPLSAQDASSLKVYPNPATDQLTVYSTALKFEHFDLVNALGAVMMEGTIMQQQQEISLTNLPTGVYLLRLTTEGGEIVVRKIMKQ</sequence>
<keyword evidence="1 4" id="KW-0645">Protease</keyword>
<dbReference type="Pfam" id="PF18962">
    <property type="entry name" value="Por_Secre_tail"/>
    <property type="match status" value="1"/>
</dbReference>
<evidence type="ECO:0000256" key="3">
    <source>
        <dbReference type="ARBA" id="ARBA00022825"/>
    </source>
</evidence>
<feature type="signal peptide" evidence="5">
    <location>
        <begin position="1"/>
        <end position="27"/>
    </location>
</feature>
<evidence type="ECO:0000313" key="7">
    <source>
        <dbReference type="EMBL" id="GJM62890.1"/>
    </source>
</evidence>
<feature type="active site" description="Charge relay system" evidence="4">
    <location>
        <position position="216"/>
    </location>
</feature>
<dbReference type="InterPro" id="IPR032304">
    <property type="entry name" value="Peptidase_S8_N"/>
</dbReference>
<comment type="caution">
    <text evidence="7">The sequence shown here is derived from an EMBL/GenBank/DDBJ whole genome shotgun (WGS) entry which is preliminary data.</text>
</comment>
<dbReference type="EMBL" id="BQKE01000002">
    <property type="protein sequence ID" value="GJM62890.1"/>
    <property type="molecule type" value="Genomic_DNA"/>
</dbReference>
<evidence type="ECO:0000256" key="4">
    <source>
        <dbReference type="PROSITE-ProRule" id="PRU01240"/>
    </source>
</evidence>
<dbReference type="InterPro" id="IPR036116">
    <property type="entry name" value="FN3_sf"/>
</dbReference>
<dbReference type="GO" id="GO:0016020">
    <property type="term" value="C:membrane"/>
    <property type="evidence" value="ECO:0007669"/>
    <property type="project" value="TreeGrafter"/>
</dbReference>
<dbReference type="InterPro" id="IPR023828">
    <property type="entry name" value="Peptidase_S8_Ser-AS"/>
</dbReference>
<organism evidence="7 8">
    <name type="scientific">Persicobacter diffluens</name>
    <dbReference type="NCBI Taxonomy" id="981"/>
    <lineage>
        <taxon>Bacteria</taxon>
        <taxon>Pseudomonadati</taxon>
        <taxon>Bacteroidota</taxon>
        <taxon>Cytophagia</taxon>
        <taxon>Cytophagales</taxon>
        <taxon>Persicobacteraceae</taxon>
        <taxon>Persicobacter</taxon>
    </lineage>
</organism>
<evidence type="ECO:0000256" key="5">
    <source>
        <dbReference type="SAM" id="SignalP"/>
    </source>
</evidence>
<dbReference type="InterPro" id="IPR015500">
    <property type="entry name" value="Peptidase_S8_subtilisin-rel"/>
</dbReference>
<dbReference type="SMART" id="SM00060">
    <property type="entry name" value="FN3"/>
    <property type="match status" value="1"/>
</dbReference>
<feature type="active site" description="Charge relay system" evidence="4">
    <location>
        <position position="457"/>
    </location>
</feature>
<dbReference type="Gene3D" id="2.60.40.10">
    <property type="entry name" value="Immunoglobulins"/>
    <property type="match status" value="3"/>
</dbReference>
<dbReference type="PANTHER" id="PTHR42884">
    <property type="entry name" value="PROPROTEIN CONVERTASE SUBTILISIN/KEXIN-RELATED"/>
    <property type="match status" value="1"/>
</dbReference>